<dbReference type="SUPFAM" id="SSF103473">
    <property type="entry name" value="MFS general substrate transporter"/>
    <property type="match status" value="1"/>
</dbReference>
<evidence type="ECO:0000313" key="3">
    <source>
        <dbReference type="Proteomes" id="UP000014243"/>
    </source>
</evidence>
<comment type="caution">
    <text evidence="2">The sequence shown here is derived from an EMBL/GenBank/DDBJ whole genome shotgun (WGS) entry which is preliminary data.</text>
</comment>
<dbReference type="AlphaFoldDB" id="S2R879"/>
<keyword evidence="1" id="KW-1133">Transmembrane helix</keyword>
<feature type="transmembrane region" description="Helical" evidence="1">
    <location>
        <begin position="7"/>
        <end position="31"/>
    </location>
</feature>
<keyword evidence="1" id="KW-0472">Membrane</keyword>
<evidence type="ECO:0000256" key="1">
    <source>
        <dbReference type="SAM" id="Phobius"/>
    </source>
</evidence>
<sequence length="47" mass="5138">MTRFTKALCFIGLTIAMFMGTLDTTIVNIAIPKIMTDLNGSLANTSW</sequence>
<evidence type="ECO:0000313" key="2">
    <source>
        <dbReference type="EMBL" id="EPC74417.1"/>
    </source>
</evidence>
<accession>S2R879</accession>
<dbReference type="Proteomes" id="UP000014243">
    <property type="component" value="Unassembled WGS sequence"/>
</dbReference>
<feature type="non-terminal residue" evidence="2">
    <location>
        <position position="47"/>
    </location>
</feature>
<dbReference type="EMBL" id="ANKC01000806">
    <property type="protein sequence ID" value="EPC74417.1"/>
    <property type="molecule type" value="Genomic_DNA"/>
</dbReference>
<protein>
    <submittedName>
        <fullName evidence="2">Drug resistance transporter, EmrB/QacA subfamily protein</fullName>
    </submittedName>
</protein>
<keyword evidence="1" id="KW-0812">Transmembrane</keyword>
<proteinExistence type="predicted"/>
<reference evidence="2 3" key="1">
    <citation type="journal article" date="2013" name="PLoS ONE">
        <title>Lactobacillus paracasei comparative genomics: towards species pan-genome definition and exploitation of diversity.</title>
        <authorList>
            <person name="Smokvina T."/>
            <person name="Wels M."/>
            <person name="Polka J."/>
            <person name="Chervaux C."/>
            <person name="Brisse S."/>
            <person name="Boekhorst J."/>
            <person name="van Hylckama Vlieg J.E."/>
            <person name="Siezen R.J."/>
        </authorList>
    </citation>
    <scope>NUCLEOTIDE SEQUENCE [LARGE SCALE GENOMIC DNA]</scope>
    <source>
        <strain evidence="2 3">Lpp126</strain>
    </source>
</reference>
<dbReference type="InterPro" id="IPR036259">
    <property type="entry name" value="MFS_trans_sf"/>
</dbReference>
<organism evidence="2 3">
    <name type="scientific">Lacticaseibacillus paracasei subsp. paracasei Lpp126</name>
    <dbReference type="NCBI Taxonomy" id="1256206"/>
    <lineage>
        <taxon>Bacteria</taxon>
        <taxon>Bacillati</taxon>
        <taxon>Bacillota</taxon>
        <taxon>Bacilli</taxon>
        <taxon>Lactobacillales</taxon>
        <taxon>Lactobacillaceae</taxon>
        <taxon>Lacticaseibacillus</taxon>
    </lineage>
</organism>
<name>S2R879_LACPA</name>
<gene>
    <name evidence="2" type="ORF">Lpp126_11263</name>
</gene>